<dbReference type="GO" id="GO:0004519">
    <property type="term" value="F:endonuclease activity"/>
    <property type="evidence" value="ECO:0007669"/>
    <property type="project" value="UniProtKB-KW"/>
</dbReference>
<organism evidence="2 3">
    <name type="scientific">Solibacillus faecavium</name>
    <dbReference type="NCBI Taxonomy" id="2762221"/>
    <lineage>
        <taxon>Bacteria</taxon>
        <taxon>Bacillati</taxon>
        <taxon>Bacillota</taxon>
        <taxon>Bacilli</taxon>
        <taxon>Bacillales</taxon>
        <taxon>Caryophanaceae</taxon>
        <taxon>Solibacillus</taxon>
    </lineage>
</organism>
<dbReference type="Pfam" id="PF13391">
    <property type="entry name" value="HNH_2"/>
    <property type="match status" value="1"/>
</dbReference>
<name>A0ABR8Y1Q7_9BACL</name>
<gene>
    <name evidence="2" type="ORF">H9635_15365</name>
</gene>
<accession>A0ABR8Y1Q7</accession>
<dbReference type="RefSeq" id="WP_191701196.1">
    <property type="nucleotide sequence ID" value="NZ_JACSPZ010000009.1"/>
</dbReference>
<feature type="domain" description="HNH nuclease" evidence="1">
    <location>
        <begin position="202"/>
        <end position="254"/>
    </location>
</feature>
<evidence type="ECO:0000313" key="3">
    <source>
        <dbReference type="Proteomes" id="UP000619101"/>
    </source>
</evidence>
<keyword evidence="2" id="KW-0540">Nuclease</keyword>
<evidence type="ECO:0000259" key="1">
    <source>
        <dbReference type="Pfam" id="PF13391"/>
    </source>
</evidence>
<comment type="caution">
    <text evidence="2">The sequence shown here is derived from an EMBL/GenBank/DDBJ whole genome shotgun (WGS) entry which is preliminary data.</text>
</comment>
<keyword evidence="2" id="KW-0255">Endonuclease</keyword>
<keyword evidence="2" id="KW-0378">Hydrolase</keyword>
<keyword evidence="3" id="KW-1185">Reference proteome</keyword>
<sequence length="303" mass="34962">MNFYIVMQGRTYDEAKEKQVVWCSILDNSGQTPHSWERMKEVKKGDAIFHCVKGEIVAISTAQEDCGEGVNPFDQSGEMGHQFPAVYEELHFPISIKEHFNEIVPLLPVKYSPFQHNGDGNQGFLYPCNEMLAIKLLELMSDTNIYEENEEQLEFAIGLIAQKERNTLAPVLIETEAEAKVKIRKGQQKFRKQLMPLWDNQCALCGISLPGLLRASHSKPWKDATNEERLDPYNGILLCHNHDALYDQGYIAFDGTGKIHISSEIERMDYVKYGIHEKVHVARVEENKKYFKWHKREIFRGKE</sequence>
<evidence type="ECO:0000313" key="2">
    <source>
        <dbReference type="EMBL" id="MBD8038132.1"/>
    </source>
</evidence>
<dbReference type="InterPro" id="IPR003615">
    <property type="entry name" value="HNH_nuc"/>
</dbReference>
<dbReference type="EMBL" id="JACSPZ010000009">
    <property type="protein sequence ID" value="MBD8038132.1"/>
    <property type="molecule type" value="Genomic_DNA"/>
</dbReference>
<dbReference type="Proteomes" id="UP000619101">
    <property type="component" value="Unassembled WGS sequence"/>
</dbReference>
<reference evidence="2 3" key="1">
    <citation type="submission" date="2020-08" db="EMBL/GenBank/DDBJ databases">
        <title>A Genomic Blueprint of the Chicken Gut Microbiome.</title>
        <authorList>
            <person name="Gilroy R."/>
            <person name="Ravi A."/>
            <person name="Getino M."/>
            <person name="Pursley I."/>
            <person name="Horton D.L."/>
            <person name="Alikhan N.-F."/>
            <person name="Baker D."/>
            <person name="Gharbi K."/>
            <person name="Hall N."/>
            <person name="Watson M."/>
            <person name="Adriaenssens E.M."/>
            <person name="Foster-Nyarko E."/>
            <person name="Jarju S."/>
            <person name="Secka A."/>
            <person name="Antonio M."/>
            <person name="Oren A."/>
            <person name="Chaudhuri R."/>
            <person name="La Ragione R.M."/>
            <person name="Hildebrand F."/>
            <person name="Pallen M.J."/>
        </authorList>
    </citation>
    <scope>NUCLEOTIDE SEQUENCE [LARGE SCALE GENOMIC DNA]</scope>
    <source>
        <strain evidence="2 3">A46</strain>
    </source>
</reference>
<proteinExistence type="predicted"/>
<protein>
    <submittedName>
        <fullName evidence="2">HNH endonuclease</fullName>
    </submittedName>
</protein>